<dbReference type="GO" id="GO:0051539">
    <property type="term" value="F:4 iron, 4 sulfur cluster binding"/>
    <property type="evidence" value="ECO:0007669"/>
    <property type="project" value="UniProtKB-KW"/>
</dbReference>
<evidence type="ECO:0000256" key="1">
    <source>
        <dbReference type="ARBA" id="ARBA00001966"/>
    </source>
</evidence>
<dbReference type="InterPro" id="IPR040072">
    <property type="entry name" value="Methyltransferase_A"/>
</dbReference>
<gene>
    <name evidence="12" type="ORF">UU35_C0001G0130</name>
</gene>
<sequence>METKLSLLSRKEQFQQLFPSEPSYRWKQIETAFFDGHANGWQDVQTLPKSVREGVEQEILWMTVETEQVYDSKQSQTFKAILKTRDGLFFETVLMENRTGQWTICVSSQIGCAMRCSFCATGTMGLKRSLLSDEIVDQYRFWMSFLKARPEISQRISNVVFMGMGEPMANYENVKQAIRMWLTYTDIGSTHITVSTVGILTQLDRLLTDPDWPSVRIAISLHSANQEKRREIIPTTVDDFLVKLADWSHRYAETLGNRKHHVTYEYLLLNKVNDGLDEAKELAQFIRSTSSGKINVIPYNPVPDKPFERSQRECIDQFKNILVLAGLDVTERRSMGNDIAAACGQLVTTKKNVQERS</sequence>
<organism evidence="12 13">
    <name type="scientific">Candidatus Uhrbacteria bacterium GW2011_GWC2_41_11</name>
    <dbReference type="NCBI Taxonomy" id="1618985"/>
    <lineage>
        <taxon>Bacteria</taxon>
        <taxon>Candidatus Uhriibacteriota</taxon>
    </lineage>
</organism>
<protein>
    <submittedName>
        <fullName evidence="12">YloN</fullName>
    </submittedName>
</protein>
<dbReference type="InterPro" id="IPR058240">
    <property type="entry name" value="rSAM_sf"/>
</dbReference>
<dbReference type="InterPro" id="IPR004383">
    <property type="entry name" value="rRNA_lsu_MTrfase_RlmN/Cfr"/>
</dbReference>
<feature type="domain" description="Radical SAM core" evidence="11">
    <location>
        <begin position="98"/>
        <end position="338"/>
    </location>
</feature>
<evidence type="ECO:0000256" key="10">
    <source>
        <dbReference type="ARBA" id="ARBA00023014"/>
    </source>
</evidence>
<comment type="cofactor">
    <cofactor evidence="1">
        <name>[4Fe-4S] cluster</name>
        <dbReference type="ChEBI" id="CHEBI:49883"/>
    </cofactor>
</comment>
<evidence type="ECO:0000256" key="8">
    <source>
        <dbReference type="ARBA" id="ARBA00022723"/>
    </source>
</evidence>
<evidence type="ECO:0000256" key="7">
    <source>
        <dbReference type="ARBA" id="ARBA00022691"/>
    </source>
</evidence>
<evidence type="ECO:0000313" key="13">
    <source>
        <dbReference type="Proteomes" id="UP000034616"/>
    </source>
</evidence>
<dbReference type="SFLD" id="SFLDG01062">
    <property type="entry name" value="methyltransferase_(Class_A)"/>
    <property type="match status" value="1"/>
</dbReference>
<dbReference type="GO" id="GO:0005737">
    <property type="term" value="C:cytoplasm"/>
    <property type="evidence" value="ECO:0007669"/>
    <property type="project" value="UniProtKB-SubCell"/>
</dbReference>
<dbReference type="EMBL" id="LCAH01000001">
    <property type="protein sequence ID" value="KKR87849.1"/>
    <property type="molecule type" value="Genomic_DNA"/>
</dbReference>
<dbReference type="SFLD" id="SFLDF00275">
    <property type="entry name" value="adenosine_C2_methyltransferase"/>
    <property type="match status" value="1"/>
</dbReference>
<comment type="caution">
    <text evidence="12">The sequence shown here is derived from an EMBL/GenBank/DDBJ whole genome shotgun (WGS) entry which is preliminary data.</text>
</comment>
<dbReference type="PROSITE" id="PS51918">
    <property type="entry name" value="RADICAL_SAM"/>
    <property type="match status" value="1"/>
</dbReference>
<keyword evidence="7" id="KW-0949">S-adenosyl-L-methionine</keyword>
<evidence type="ECO:0000256" key="3">
    <source>
        <dbReference type="ARBA" id="ARBA00022485"/>
    </source>
</evidence>
<name>A0A0G0UG45_9BACT</name>
<dbReference type="SUPFAM" id="SSF102114">
    <property type="entry name" value="Radical SAM enzymes"/>
    <property type="match status" value="1"/>
</dbReference>
<evidence type="ECO:0000256" key="9">
    <source>
        <dbReference type="ARBA" id="ARBA00023004"/>
    </source>
</evidence>
<keyword evidence="8" id="KW-0479">Metal-binding</keyword>
<dbReference type="GO" id="GO:0030488">
    <property type="term" value="P:tRNA methylation"/>
    <property type="evidence" value="ECO:0007669"/>
    <property type="project" value="TreeGrafter"/>
</dbReference>
<dbReference type="PATRIC" id="fig|1618985.3.peg.131"/>
<evidence type="ECO:0000313" key="12">
    <source>
        <dbReference type="EMBL" id="KKR87849.1"/>
    </source>
</evidence>
<keyword evidence="5" id="KW-0489">Methyltransferase</keyword>
<keyword evidence="4" id="KW-0963">Cytoplasm</keyword>
<evidence type="ECO:0000256" key="6">
    <source>
        <dbReference type="ARBA" id="ARBA00022679"/>
    </source>
</evidence>
<keyword evidence="9" id="KW-0408">Iron</keyword>
<dbReference type="PIRSF" id="PIRSF006004">
    <property type="entry name" value="CHP00048"/>
    <property type="match status" value="1"/>
</dbReference>
<dbReference type="CDD" id="cd01335">
    <property type="entry name" value="Radical_SAM"/>
    <property type="match status" value="1"/>
</dbReference>
<dbReference type="GO" id="GO:0046872">
    <property type="term" value="F:metal ion binding"/>
    <property type="evidence" value="ECO:0007669"/>
    <property type="project" value="UniProtKB-KW"/>
</dbReference>
<evidence type="ECO:0000256" key="4">
    <source>
        <dbReference type="ARBA" id="ARBA00022490"/>
    </source>
</evidence>
<dbReference type="InterPro" id="IPR013785">
    <property type="entry name" value="Aldolase_TIM"/>
</dbReference>
<dbReference type="PANTHER" id="PTHR30544">
    <property type="entry name" value="23S RRNA METHYLTRANSFERASE"/>
    <property type="match status" value="1"/>
</dbReference>
<keyword evidence="6" id="KW-0808">Transferase</keyword>
<proteinExistence type="predicted"/>
<accession>A0A0G0UG45</accession>
<dbReference type="AlphaFoldDB" id="A0A0G0UG45"/>
<dbReference type="Pfam" id="PF04055">
    <property type="entry name" value="Radical_SAM"/>
    <property type="match status" value="1"/>
</dbReference>
<dbReference type="Proteomes" id="UP000034616">
    <property type="component" value="Unassembled WGS sequence"/>
</dbReference>
<evidence type="ECO:0000256" key="5">
    <source>
        <dbReference type="ARBA" id="ARBA00022603"/>
    </source>
</evidence>
<keyword evidence="3" id="KW-0004">4Fe-4S</keyword>
<keyword evidence="10" id="KW-0411">Iron-sulfur</keyword>
<dbReference type="PANTHER" id="PTHR30544:SF5">
    <property type="entry name" value="RADICAL SAM CORE DOMAIN-CONTAINING PROTEIN"/>
    <property type="match status" value="1"/>
</dbReference>
<reference evidence="12 13" key="1">
    <citation type="journal article" date="2015" name="Nature">
        <title>rRNA introns, odd ribosomes, and small enigmatic genomes across a large radiation of phyla.</title>
        <authorList>
            <person name="Brown C.T."/>
            <person name="Hug L.A."/>
            <person name="Thomas B.C."/>
            <person name="Sharon I."/>
            <person name="Castelle C.J."/>
            <person name="Singh A."/>
            <person name="Wilkins M.J."/>
            <person name="Williams K.H."/>
            <person name="Banfield J.F."/>
        </authorList>
    </citation>
    <scope>NUCLEOTIDE SEQUENCE [LARGE SCALE GENOMIC DNA]</scope>
</reference>
<dbReference type="GO" id="GO:0008173">
    <property type="term" value="F:RNA methyltransferase activity"/>
    <property type="evidence" value="ECO:0007669"/>
    <property type="project" value="InterPro"/>
</dbReference>
<dbReference type="GO" id="GO:0070475">
    <property type="term" value="P:rRNA base methylation"/>
    <property type="evidence" value="ECO:0007669"/>
    <property type="project" value="TreeGrafter"/>
</dbReference>
<dbReference type="Gene3D" id="3.20.20.70">
    <property type="entry name" value="Aldolase class I"/>
    <property type="match status" value="1"/>
</dbReference>
<dbReference type="SFLD" id="SFLDS00029">
    <property type="entry name" value="Radical_SAM"/>
    <property type="match status" value="1"/>
</dbReference>
<dbReference type="InterPro" id="IPR007197">
    <property type="entry name" value="rSAM"/>
</dbReference>
<evidence type="ECO:0000256" key="2">
    <source>
        <dbReference type="ARBA" id="ARBA00004496"/>
    </source>
</evidence>
<evidence type="ECO:0000259" key="11">
    <source>
        <dbReference type="PROSITE" id="PS51918"/>
    </source>
</evidence>
<comment type="subcellular location">
    <subcellularLocation>
        <location evidence="2">Cytoplasm</location>
    </subcellularLocation>
</comment>